<name>A0A5J5GD75_9RHOB</name>
<keyword evidence="3" id="KW-1185">Reference proteome</keyword>
<dbReference type="RefSeq" id="WP_150446401.1">
    <property type="nucleotide sequence ID" value="NZ_VYQE01000005.1"/>
</dbReference>
<protein>
    <recommendedName>
        <fullName evidence="4">Lipoprotein</fullName>
    </recommendedName>
</protein>
<dbReference type="PROSITE" id="PS51257">
    <property type="entry name" value="PROKAR_LIPOPROTEIN"/>
    <property type="match status" value="1"/>
</dbReference>
<comment type="caution">
    <text evidence="2">The sequence shown here is derived from an EMBL/GenBank/DDBJ whole genome shotgun (WGS) entry which is preliminary data.</text>
</comment>
<dbReference type="AlphaFoldDB" id="A0A5J5GD75"/>
<organism evidence="2 3">
    <name type="scientific">Histidinibacterium aquaticum</name>
    <dbReference type="NCBI Taxonomy" id="2613962"/>
    <lineage>
        <taxon>Bacteria</taxon>
        <taxon>Pseudomonadati</taxon>
        <taxon>Pseudomonadota</taxon>
        <taxon>Alphaproteobacteria</taxon>
        <taxon>Rhodobacterales</taxon>
        <taxon>Paracoccaceae</taxon>
        <taxon>Histidinibacterium</taxon>
    </lineage>
</organism>
<reference evidence="2 3" key="1">
    <citation type="submission" date="2019-09" db="EMBL/GenBank/DDBJ databases">
        <authorList>
            <person name="Park J.-S."/>
            <person name="Choi H.-J."/>
        </authorList>
    </citation>
    <scope>NUCLEOTIDE SEQUENCE [LARGE SCALE GENOMIC DNA]</scope>
    <source>
        <strain evidence="2 3">176SS1-4</strain>
    </source>
</reference>
<accession>A0A5J5GD75</accession>
<evidence type="ECO:0008006" key="4">
    <source>
        <dbReference type="Google" id="ProtNLM"/>
    </source>
</evidence>
<dbReference type="Proteomes" id="UP000326554">
    <property type="component" value="Unassembled WGS sequence"/>
</dbReference>
<gene>
    <name evidence="2" type="ORF">F3S47_16530</name>
</gene>
<feature type="region of interest" description="Disordered" evidence="1">
    <location>
        <begin position="94"/>
        <end position="156"/>
    </location>
</feature>
<evidence type="ECO:0000256" key="1">
    <source>
        <dbReference type="SAM" id="MobiDB-lite"/>
    </source>
</evidence>
<evidence type="ECO:0000313" key="3">
    <source>
        <dbReference type="Proteomes" id="UP000326554"/>
    </source>
</evidence>
<evidence type="ECO:0000313" key="2">
    <source>
        <dbReference type="EMBL" id="KAA9006149.1"/>
    </source>
</evidence>
<sequence length="156" mass="16467">MKRLIPLMSLGLLAGCEELAMADLSRVDARTANPGFPAEEAACVAAVRSETRSVDVRVQNSEREGELVRVRLVYGPDAQPWTCLSDAAGNTSDVAPVGVAPLQGPASPEPDARSEISRPVPLEQTEPVPLNDEITQPPGEIQTAPLGDEAFADAPE</sequence>
<dbReference type="EMBL" id="VYQE01000005">
    <property type="protein sequence ID" value="KAA9006149.1"/>
    <property type="molecule type" value="Genomic_DNA"/>
</dbReference>
<proteinExistence type="predicted"/>